<evidence type="ECO:0000313" key="2">
    <source>
        <dbReference type="Proteomes" id="UP000006854"/>
    </source>
</evidence>
<accession>F2RLH5</accession>
<dbReference type="EMBL" id="FR845719">
    <property type="protein sequence ID" value="CCA57934.1"/>
    <property type="molecule type" value="Genomic_DNA"/>
</dbReference>
<organism evidence="1 2">
    <name type="scientific">Streptomyces venezuelae (strain ATCC 10712 / CBS 650.69 / DSM 40230 / JCM 4526 / NBRC 13096 / PD 04745)</name>
    <dbReference type="NCBI Taxonomy" id="953739"/>
    <lineage>
        <taxon>Bacteria</taxon>
        <taxon>Bacillati</taxon>
        <taxon>Actinomycetota</taxon>
        <taxon>Actinomycetes</taxon>
        <taxon>Kitasatosporales</taxon>
        <taxon>Streptomycetaceae</taxon>
        <taxon>Streptomyces</taxon>
    </lineage>
</organism>
<dbReference type="Proteomes" id="UP000006854">
    <property type="component" value="Chromosome"/>
</dbReference>
<sequence>MPVAAAAVSTFLLMMDRIPLFLWRKGETGEDPPSLRPA</sequence>
<reference evidence="1 2" key="1">
    <citation type="journal article" date="2011" name="BMC Genomics">
        <title>Genome-wide analysis of the role of GlnR in Streptomyces venezuelae provides new insights into global nitrogen regulation in actinomycetes.</title>
        <authorList>
            <person name="Pullan S.T."/>
            <person name="Bibb M.J."/>
            <person name="Merrick M."/>
        </authorList>
    </citation>
    <scope>NUCLEOTIDE SEQUENCE [LARGE SCALE GENOMIC DNA]</scope>
    <source>
        <strain evidence="1">ATCC 10712</strain>
    </source>
</reference>
<keyword evidence="2" id="KW-1185">Reference proteome</keyword>
<dbReference type="KEGG" id="sve:SVEN_4648"/>
<dbReference type="AlphaFoldDB" id="F2RLH5"/>
<protein>
    <submittedName>
        <fullName evidence="1">Uncharacterized protein</fullName>
    </submittedName>
</protein>
<name>F2RLH5_STRVP</name>
<proteinExistence type="predicted"/>
<dbReference type="HOGENOM" id="CLU_3333808_0_0_11"/>
<evidence type="ECO:0000313" key="1">
    <source>
        <dbReference type="EMBL" id="CCA57934.1"/>
    </source>
</evidence>
<gene>
    <name evidence="1" type="ordered locus">SVEN_4648</name>
</gene>